<name>A0A4P7W625_9BACT</name>
<dbReference type="RefSeq" id="WP_136416850.1">
    <property type="nucleotide sequence ID" value="NZ_CAXHQF010000020.1"/>
</dbReference>
<dbReference type="Proteomes" id="UP000297149">
    <property type="component" value="Chromosome"/>
</dbReference>
<dbReference type="SUPFAM" id="SSF56925">
    <property type="entry name" value="OMPA-like"/>
    <property type="match status" value="1"/>
</dbReference>
<dbReference type="KEGG" id="ddb:E7747_15200"/>
<protein>
    <recommendedName>
        <fullName evidence="3">Outer membrane protein beta-barrel domain-containing protein</fullName>
    </recommendedName>
</protein>
<evidence type="ECO:0000313" key="4">
    <source>
        <dbReference type="EMBL" id="QCD43483.1"/>
    </source>
</evidence>
<feature type="domain" description="Outer membrane protein beta-barrel" evidence="3">
    <location>
        <begin position="8"/>
        <end position="151"/>
    </location>
</feature>
<dbReference type="InterPro" id="IPR027385">
    <property type="entry name" value="Beta-barrel_OMP"/>
</dbReference>
<evidence type="ECO:0000313" key="5">
    <source>
        <dbReference type="Proteomes" id="UP000297149"/>
    </source>
</evidence>
<keyword evidence="5" id="KW-1185">Reference proteome</keyword>
<dbReference type="Pfam" id="PF13505">
    <property type="entry name" value="OMP_b-brl"/>
    <property type="match status" value="1"/>
</dbReference>
<evidence type="ECO:0000256" key="2">
    <source>
        <dbReference type="SAM" id="SignalP"/>
    </source>
</evidence>
<feature type="chain" id="PRO_5020690698" description="Outer membrane protein beta-barrel domain-containing protein" evidence="2">
    <location>
        <begin position="21"/>
        <end position="171"/>
    </location>
</feature>
<gene>
    <name evidence="4" type="ORF">E7747_15200</name>
</gene>
<keyword evidence="1 2" id="KW-0732">Signal</keyword>
<organism evidence="4 5">
    <name type="scientific">Duncaniella dubosii</name>
    <dbReference type="NCBI Taxonomy" id="2518971"/>
    <lineage>
        <taxon>Bacteria</taxon>
        <taxon>Pseudomonadati</taxon>
        <taxon>Bacteroidota</taxon>
        <taxon>Bacteroidia</taxon>
        <taxon>Bacteroidales</taxon>
        <taxon>Muribaculaceae</taxon>
        <taxon>Duncaniella</taxon>
    </lineage>
</organism>
<dbReference type="AlphaFoldDB" id="A0A4P7W625"/>
<dbReference type="InterPro" id="IPR011250">
    <property type="entry name" value="OMP/PagP_B-barrel"/>
</dbReference>
<accession>A0A4P7W625</accession>
<evidence type="ECO:0000259" key="3">
    <source>
        <dbReference type="Pfam" id="PF13505"/>
    </source>
</evidence>
<proteinExistence type="predicted"/>
<evidence type="ECO:0000256" key="1">
    <source>
        <dbReference type="ARBA" id="ARBA00022729"/>
    </source>
</evidence>
<reference evidence="5" key="1">
    <citation type="submission" date="2019-02" db="EMBL/GenBank/DDBJ databases">
        <title>Isolation and identification of novel species under the genus Muribaculum.</title>
        <authorList>
            <person name="Miyake S."/>
            <person name="Ding Y."/>
            <person name="Low A."/>
            <person name="Soh M."/>
            <person name="Seedorf H."/>
        </authorList>
    </citation>
    <scope>NUCLEOTIDE SEQUENCE [LARGE SCALE GENOMIC DNA]</scope>
    <source>
        <strain evidence="5">H5</strain>
    </source>
</reference>
<dbReference type="EMBL" id="CP039396">
    <property type="protein sequence ID" value="QCD43483.1"/>
    <property type="molecule type" value="Genomic_DNA"/>
</dbReference>
<feature type="signal peptide" evidence="2">
    <location>
        <begin position="1"/>
        <end position="20"/>
    </location>
</feature>
<sequence>MKKILLIMCAVIGMAISAHAQRAQLQIGYGGYTQMDATDMHDGGTINNAWGALTAGVNFKVAPSFYLGASYTFSSASYKHEDDANAYYHVIMLNGRYDYYRNSIVKLYAHLGVGVDITHITVDDWSENKAYFAFQASPLGAEVGLSRVTSFFGELGFGAQGLLQVGFRFNL</sequence>